<evidence type="ECO:0000259" key="1">
    <source>
        <dbReference type="Pfam" id="PF00144"/>
    </source>
</evidence>
<sequence length="458" mass="50496">MTTSNFFKKLDRTASLYKDLRLFSGVATVARGSQSRFSMPYGDAHIETSSKLHTHQIFPVASISKSFTAVAVHQLIEQGLVGWDDPVDKHMRPKDFDRSSPWCPRVFSNESTLAECRVPTIKQLLSMSSGLIDQLTCPQAPWESEGGHCLLTKAFEQPFGISDLAWLAKGDVPAAWWFSQASYDAPLRFEPGTRFDYSNTNYWLAAHIVEAVTEMPFKQYIESHILQPARLDSTIYDTSVGLNQVQMGTLPGSGYLVDFSEGSEPGMYQHSRTTRAMALSGELSAGIGCSSLQSTTSDIIRWYQLLFMQPEVLNLTRAAVARLLQPSTHIYGNLYYAQGFHVVPSADPSMPYGIDLAYHGGAIWGYKTFAGLRMAQSGPEDSTIAAVFSNRKLIFDEVAARDSCSIVGLPEVGLKVPCNPNPLMFLDHLAQLGLDIYNTELAAQAFPSPEALAMETGF</sequence>
<reference evidence="2 3" key="1">
    <citation type="journal article" date="2024" name="Nat. Commun.">
        <title>Phylogenomics reveals the evolutionary origins of lichenization in chlorophyte algae.</title>
        <authorList>
            <person name="Puginier C."/>
            <person name="Libourel C."/>
            <person name="Otte J."/>
            <person name="Skaloud P."/>
            <person name="Haon M."/>
            <person name="Grisel S."/>
            <person name="Petersen M."/>
            <person name="Berrin J.G."/>
            <person name="Delaux P.M."/>
            <person name="Dal Grande F."/>
            <person name="Keller J."/>
        </authorList>
    </citation>
    <scope>NUCLEOTIDE SEQUENCE [LARGE SCALE GENOMIC DNA]</scope>
    <source>
        <strain evidence="2 3">SAG 2523</strain>
    </source>
</reference>
<dbReference type="SUPFAM" id="SSF56601">
    <property type="entry name" value="beta-lactamase/transpeptidase-like"/>
    <property type="match status" value="1"/>
</dbReference>
<gene>
    <name evidence="2" type="ORF">WJX84_002895</name>
</gene>
<organism evidence="2 3">
    <name type="scientific">Apatococcus fuscideae</name>
    <dbReference type="NCBI Taxonomy" id="2026836"/>
    <lineage>
        <taxon>Eukaryota</taxon>
        <taxon>Viridiplantae</taxon>
        <taxon>Chlorophyta</taxon>
        <taxon>core chlorophytes</taxon>
        <taxon>Trebouxiophyceae</taxon>
        <taxon>Chlorellales</taxon>
        <taxon>Chlorellaceae</taxon>
        <taxon>Apatococcus</taxon>
    </lineage>
</organism>
<dbReference type="Pfam" id="PF00144">
    <property type="entry name" value="Beta-lactamase"/>
    <property type="match status" value="1"/>
</dbReference>
<comment type="caution">
    <text evidence="2">The sequence shown here is derived from an EMBL/GenBank/DDBJ whole genome shotgun (WGS) entry which is preliminary data.</text>
</comment>
<accession>A0AAW1T797</accession>
<dbReference type="InterPro" id="IPR050491">
    <property type="entry name" value="AmpC-like"/>
</dbReference>
<feature type="domain" description="Beta-lactamase-related" evidence="1">
    <location>
        <begin position="23"/>
        <end position="393"/>
    </location>
</feature>
<evidence type="ECO:0000313" key="2">
    <source>
        <dbReference type="EMBL" id="KAK9865616.1"/>
    </source>
</evidence>
<evidence type="ECO:0000313" key="3">
    <source>
        <dbReference type="Proteomes" id="UP001485043"/>
    </source>
</evidence>
<proteinExistence type="predicted"/>
<name>A0AAW1T797_9CHLO</name>
<dbReference type="PANTHER" id="PTHR46825:SF9">
    <property type="entry name" value="BETA-LACTAMASE-RELATED DOMAIN-CONTAINING PROTEIN"/>
    <property type="match status" value="1"/>
</dbReference>
<dbReference type="PANTHER" id="PTHR46825">
    <property type="entry name" value="D-ALANYL-D-ALANINE-CARBOXYPEPTIDASE/ENDOPEPTIDASE AMPH"/>
    <property type="match status" value="1"/>
</dbReference>
<dbReference type="EMBL" id="JALJOV010000232">
    <property type="protein sequence ID" value="KAK9865616.1"/>
    <property type="molecule type" value="Genomic_DNA"/>
</dbReference>
<dbReference type="Proteomes" id="UP001485043">
    <property type="component" value="Unassembled WGS sequence"/>
</dbReference>
<protein>
    <recommendedName>
        <fullName evidence="1">Beta-lactamase-related domain-containing protein</fullName>
    </recommendedName>
</protein>
<keyword evidence="3" id="KW-1185">Reference proteome</keyword>
<dbReference type="Gene3D" id="3.40.710.10">
    <property type="entry name" value="DD-peptidase/beta-lactamase superfamily"/>
    <property type="match status" value="1"/>
</dbReference>
<dbReference type="InterPro" id="IPR001466">
    <property type="entry name" value="Beta-lactam-related"/>
</dbReference>
<dbReference type="AlphaFoldDB" id="A0AAW1T797"/>
<dbReference type="InterPro" id="IPR012338">
    <property type="entry name" value="Beta-lactam/transpept-like"/>
</dbReference>